<dbReference type="AlphaFoldDB" id="A0A2T7G9X9"/>
<evidence type="ECO:0000256" key="1">
    <source>
        <dbReference type="ARBA" id="ARBA00009497"/>
    </source>
</evidence>
<keyword evidence="5" id="KW-1185">Reference proteome</keyword>
<dbReference type="NCBIfam" id="NF006975">
    <property type="entry name" value="PRK09448.1"/>
    <property type="match status" value="1"/>
</dbReference>
<organism evidence="4 5">
    <name type="scientific">Pelagivirga sediminicola</name>
    <dbReference type="NCBI Taxonomy" id="2170575"/>
    <lineage>
        <taxon>Bacteria</taxon>
        <taxon>Pseudomonadati</taxon>
        <taxon>Pseudomonadota</taxon>
        <taxon>Alphaproteobacteria</taxon>
        <taxon>Rhodobacterales</taxon>
        <taxon>Paracoccaceae</taxon>
        <taxon>Pelagivirga</taxon>
    </lineage>
</organism>
<dbReference type="PANTHER" id="PTHR42932">
    <property type="entry name" value="GENERAL STRESS PROTEIN 20U"/>
    <property type="match status" value="1"/>
</dbReference>
<feature type="domain" description="Ferritin/DPS" evidence="3">
    <location>
        <begin position="18"/>
        <end position="160"/>
    </location>
</feature>
<dbReference type="CDD" id="cd01043">
    <property type="entry name" value="DPS"/>
    <property type="match status" value="1"/>
</dbReference>
<evidence type="ECO:0000259" key="3">
    <source>
        <dbReference type="Pfam" id="PF00210"/>
    </source>
</evidence>
<dbReference type="Proteomes" id="UP000244446">
    <property type="component" value="Unassembled WGS sequence"/>
</dbReference>
<comment type="caution">
    <text evidence="4">The sequence shown here is derived from an EMBL/GenBank/DDBJ whole genome shotgun (WGS) entry which is preliminary data.</text>
</comment>
<evidence type="ECO:0000313" key="4">
    <source>
        <dbReference type="EMBL" id="PVA11221.1"/>
    </source>
</evidence>
<dbReference type="InterPro" id="IPR012347">
    <property type="entry name" value="Ferritin-like"/>
</dbReference>
<evidence type="ECO:0000313" key="5">
    <source>
        <dbReference type="Proteomes" id="UP000244446"/>
    </source>
</evidence>
<evidence type="ECO:0000256" key="2">
    <source>
        <dbReference type="RuleBase" id="RU003875"/>
    </source>
</evidence>
<dbReference type="Gene3D" id="1.20.1260.10">
    <property type="match status" value="1"/>
</dbReference>
<dbReference type="GO" id="GO:0008199">
    <property type="term" value="F:ferric iron binding"/>
    <property type="evidence" value="ECO:0007669"/>
    <property type="project" value="InterPro"/>
</dbReference>
<dbReference type="PANTHER" id="PTHR42932:SF3">
    <property type="entry name" value="DNA PROTECTION DURING STARVATION PROTEIN"/>
    <property type="match status" value="1"/>
</dbReference>
<proteinExistence type="inferred from homology"/>
<sequence>MTEKFTDYLSDNAREASINHLNISLATGIQLQLALKQAHWNIKGPSFIGIHELLDEVRARMDEHVDVIAERIVILGGTADGTLEGVEKNGKLEGYPRDAVHQDTHIEALKSRMVQFVSLVHEGLKEVGDAGDEETADLYTAVSRGVSKDAWFIGAHHTQAKK</sequence>
<protein>
    <submittedName>
        <fullName evidence="4">DNA starvation/stationary phase protection protein Dps</fullName>
    </submittedName>
</protein>
<dbReference type="InterPro" id="IPR023188">
    <property type="entry name" value="DPS_DNA-bd_CS"/>
</dbReference>
<gene>
    <name evidence="4" type="ORF">DC366_05560</name>
</gene>
<dbReference type="InterPro" id="IPR009078">
    <property type="entry name" value="Ferritin-like_SF"/>
</dbReference>
<dbReference type="SUPFAM" id="SSF47240">
    <property type="entry name" value="Ferritin-like"/>
    <property type="match status" value="1"/>
</dbReference>
<reference evidence="4 5" key="1">
    <citation type="submission" date="2018-04" db="EMBL/GenBank/DDBJ databases">
        <title>Pelagivirga bohaiensis gen. nov., sp. nov., a bacterium isolated from the Bohai Sea.</title>
        <authorList>
            <person name="Ji X."/>
        </authorList>
    </citation>
    <scope>NUCLEOTIDE SEQUENCE [LARGE SCALE GENOMIC DNA]</scope>
    <source>
        <strain evidence="4 5">BH-SD19</strain>
    </source>
</reference>
<dbReference type="EMBL" id="QCYH01000002">
    <property type="protein sequence ID" value="PVA11221.1"/>
    <property type="molecule type" value="Genomic_DNA"/>
</dbReference>
<dbReference type="Pfam" id="PF00210">
    <property type="entry name" value="Ferritin"/>
    <property type="match status" value="1"/>
</dbReference>
<dbReference type="PRINTS" id="PR01346">
    <property type="entry name" value="HELNAPAPROT"/>
</dbReference>
<accession>A0A2T7G9X9</accession>
<dbReference type="PIRSF" id="PIRSF005900">
    <property type="entry name" value="Dps"/>
    <property type="match status" value="1"/>
</dbReference>
<dbReference type="RefSeq" id="WP_108691195.1">
    <property type="nucleotide sequence ID" value="NZ_QCYH01000002.1"/>
</dbReference>
<dbReference type="InterPro" id="IPR002177">
    <property type="entry name" value="DPS_DNA-bd"/>
</dbReference>
<dbReference type="PROSITE" id="PS00819">
    <property type="entry name" value="DPS_2"/>
    <property type="match status" value="1"/>
</dbReference>
<dbReference type="OrthoDB" id="9797687at2"/>
<comment type="similarity">
    <text evidence="1 2">Belongs to the Dps family.</text>
</comment>
<name>A0A2T7G9X9_9RHOB</name>
<dbReference type="GO" id="GO:0016722">
    <property type="term" value="F:oxidoreductase activity, acting on metal ions"/>
    <property type="evidence" value="ECO:0007669"/>
    <property type="project" value="InterPro"/>
</dbReference>
<dbReference type="InterPro" id="IPR008331">
    <property type="entry name" value="Ferritin_DPS_dom"/>
</dbReference>